<dbReference type="InterPro" id="IPR012337">
    <property type="entry name" value="RNaseH-like_sf"/>
</dbReference>
<evidence type="ECO:0000256" key="2">
    <source>
        <dbReference type="ARBA" id="ARBA00026073"/>
    </source>
</evidence>
<dbReference type="Gene3D" id="3.30.420.10">
    <property type="entry name" value="Ribonuclease H-like superfamily/Ribonuclease H"/>
    <property type="match status" value="1"/>
</dbReference>
<dbReference type="GO" id="GO:0008408">
    <property type="term" value="F:3'-5' exonuclease activity"/>
    <property type="evidence" value="ECO:0007669"/>
    <property type="project" value="TreeGrafter"/>
</dbReference>
<dbReference type="PROSITE" id="PS50164">
    <property type="entry name" value="GIY_YIG"/>
    <property type="match status" value="1"/>
</dbReference>
<dbReference type="InterPro" id="IPR036397">
    <property type="entry name" value="RNaseH_sf"/>
</dbReference>
<dbReference type="NCBIfam" id="TIGR00573">
    <property type="entry name" value="dnaq"/>
    <property type="match status" value="1"/>
</dbReference>
<comment type="function">
    <text evidence="1">DNA polymerase III is a complex, multichain enzyme responsible for most of the replicative synthesis in bacteria. The epsilon subunit contain the editing function and is a proofreading 3'-5' exonuclease.</text>
</comment>
<comment type="subunit">
    <text evidence="2">DNA polymerase III contains a core (composed of alpha, epsilon and theta chains) that associates with a tau subunit. This core dimerizes to form the POLIII' complex. PolIII' associates with the gamma complex (composed of gamma, delta, delta', psi and chi chains) and with the beta chain to form the complete DNA polymerase III complex.</text>
</comment>
<dbReference type="Gene3D" id="3.40.1440.10">
    <property type="entry name" value="GIY-YIG endonuclease"/>
    <property type="match status" value="1"/>
</dbReference>
<reference evidence="4" key="1">
    <citation type="submission" date="2019-10" db="EMBL/GenBank/DDBJ databases">
        <title>Draft genome sequence of Panacibacter sp. KCS-6.</title>
        <authorList>
            <person name="Yim K.J."/>
        </authorList>
    </citation>
    <scope>NUCLEOTIDE SEQUENCE</scope>
    <source>
        <strain evidence="4">KCS-6</strain>
    </source>
</reference>
<dbReference type="SUPFAM" id="SSF53098">
    <property type="entry name" value="Ribonuclease H-like"/>
    <property type="match status" value="1"/>
</dbReference>
<dbReference type="SUPFAM" id="SSF82771">
    <property type="entry name" value="GIY-YIG endonuclease"/>
    <property type="match status" value="1"/>
</dbReference>
<dbReference type="Pfam" id="PF01541">
    <property type="entry name" value="GIY-YIG"/>
    <property type="match status" value="1"/>
</dbReference>
<comment type="caution">
    <text evidence="4">The sequence shown here is derived from an EMBL/GenBank/DDBJ whole genome shotgun (WGS) entry which is preliminary data.</text>
</comment>
<proteinExistence type="predicted"/>
<dbReference type="CDD" id="cd10434">
    <property type="entry name" value="GIY-YIG_UvrC_Cho"/>
    <property type="match status" value="1"/>
</dbReference>
<dbReference type="Pfam" id="PF00929">
    <property type="entry name" value="RNase_T"/>
    <property type="match status" value="1"/>
</dbReference>
<dbReference type="FunFam" id="3.30.420.10:FF:000045">
    <property type="entry name" value="3'-5' exonuclease DinG"/>
    <property type="match status" value="1"/>
</dbReference>
<evidence type="ECO:0000313" key="4">
    <source>
        <dbReference type="EMBL" id="NNV54827.1"/>
    </source>
</evidence>
<dbReference type="SMART" id="SM00479">
    <property type="entry name" value="EXOIII"/>
    <property type="match status" value="1"/>
</dbReference>
<dbReference type="GO" id="GO:0003887">
    <property type="term" value="F:DNA-directed DNA polymerase activity"/>
    <property type="evidence" value="ECO:0007669"/>
    <property type="project" value="InterPro"/>
</dbReference>
<gene>
    <name evidence="4" type="ORF">GD597_05075</name>
</gene>
<evidence type="ECO:0000256" key="1">
    <source>
        <dbReference type="ARBA" id="ARBA00025483"/>
    </source>
</evidence>
<dbReference type="EMBL" id="WHPF01000003">
    <property type="protein sequence ID" value="NNV54827.1"/>
    <property type="molecule type" value="Genomic_DNA"/>
</dbReference>
<dbReference type="GO" id="GO:0005829">
    <property type="term" value="C:cytosol"/>
    <property type="evidence" value="ECO:0007669"/>
    <property type="project" value="TreeGrafter"/>
</dbReference>
<dbReference type="InterPro" id="IPR013520">
    <property type="entry name" value="Ribonucl_H"/>
</dbReference>
<dbReference type="GO" id="GO:0006289">
    <property type="term" value="P:nucleotide-excision repair"/>
    <property type="evidence" value="ECO:0007669"/>
    <property type="project" value="InterPro"/>
</dbReference>
<dbReference type="InterPro" id="IPR047296">
    <property type="entry name" value="GIY-YIG_UvrC_Cho"/>
</dbReference>
<accession>A0A8J8JQK5</accession>
<keyword evidence="5" id="KW-1185">Reference proteome</keyword>
<dbReference type="Proteomes" id="UP000598971">
    <property type="component" value="Unassembled WGS sequence"/>
</dbReference>
<dbReference type="GO" id="GO:0045004">
    <property type="term" value="P:DNA replication proofreading"/>
    <property type="evidence" value="ECO:0007669"/>
    <property type="project" value="TreeGrafter"/>
</dbReference>
<dbReference type="GO" id="GO:0003677">
    <property type="term" value="F:DNA binding"/>
    <property type="evidence" value="ECO:0007669"/>
    <property type="project" value="InterPro"/>
</dbReference>
<dbReference type="InterPro" id="IPR035901">
    <property type="entry name" value="GIY-YIG_endonuc_sf"/>
</dbReference>
<dbReference type="PANTHER" id="PTHR30231:SF41">
    <property type="entry name" value="DNA POLYMERASE III SUBUNIT EPSILON"/>
    <property type="match status" value="1"/>
</dbReference>
<sequence>MYAIVDIETSGSHPAEHGITEIAIVLHDGESIEGRYEVLLNPGCTIPPFVVQLTGITNEMAAKAPPFTDVAHKVYNLLQNRIFVAHNVNFDYSFIKHHLRAAGYEWTPKKLCSLKLSRKAFPNLPKYGLGHICRSLNIPIENRHRAGGDAQATALLFDMILKASGEKLIKEFLKKENREQILPANLPNEQVNNLPYTPGVYYFHDAKGKVIYVGKAKVLKQRVVSHFTGLDVGKKRQEFLRTIFSVTYKECPTEFTACILESVEIKRLWPKFNISQKRIDQRYGIYAFEDSRGFKRLAIDKKRKYFEPVLSFNLFADAHRALWSMVKEHELSPVLCFLDKTPLTDDHYPERDAYNAKVVQALENLDTAMDTFAIFEPADFGKKYACVLVIKGKFYGMGLLPENTNFTNLKRLKEKLTEYPENEVIKSMISSYAQKYPSKLFLMNE</sequence>
<dbReference type="PANTHER" id="PTHR30231">
    <property type="entry name" value="DNA POLYMERASE III SUBUNIT EPSILON"/>
    <property type="match status" value="1"/>
</dbReference>
<protein>
    <submittedName>
        <fullName evidence="4">DNA polymerase III subunit epsilon</fullName>
    </submittedName>
</protein>
<evidence type="ECO:0000313" key="5">
    <source>
        <dbReference type="Proteomes" id="UP000598971"/>
    </source>
</evidence>
<name>A0A8J8JQK5_9BACT</name>
<dbReference type="InterPro" id="IPR006054">
    <property type="entry name" value="DnaQ"/>
</dbReference>
<dbReference type="CDD" id="cd06127">
    <property type="entry name" value="DEDDh"/>
    <property type="match status" value="1"/>
</dbReference>
<dbReference type="RefSeq" id="WP_171606748.1">
    <property type="nucleotide sequence ID" value="NZ_WHPF01000003.1"/>
</dbReference>
<feature type="domain" description="GIY-YIG" evidence="3">
    <location>
        <begin position="196"/>
        <end position="274"/>
    </location>
</feature>
<dbReference type="SMART" id="SM00465">
    <property type="entry name" value="GIYc"/>
    <property type="match status" value="1"/>
</dbReference>
<evidence type="ECO:0000259" key="3">
    <source>
        <dbReference type="PROSITE" id="PS50164"/>
    </source>
</evidence>
<dbReference type="InterPro" id="IPR000305">
    <property type="entry name" value="GIY-YIG_endonuc"/>
</dbReference>
<organism evidence="4 5">
    <name type="scientific">Limnovirga soli</name>
    <dbReference type="NCBI Taxonomy" id="2656915"/>
    <lineage>
        <taxon>Bacteria</taxon>
        <taxon>Pseudomonadati</taxon>
        <taxon>Bacteroidota</taxon>
        <taxon>Chitinophagia</taxon>
        <taxon>Chitinophagales</taxon>
        <taxon>Chitinophagaceae</taxon>
        <taxon>Limnovirga</taxon>
    </lineage>
</organism>
<dbReference type="AlphaFoldDB" id="A0A8J8JQK5"/>